<name>A0A315EH01_9BURK</name>
<proteinExistence type="predicted"/>
<accession>A0A315EH01</accession>
<evidence type="ECO:0000313" key="1">
    <source>
        <dbReference type="EMBL" id="PUE56459.1"/>
    </source>
</evidence>
<keyword evidence="2" id="KW-1185">Reference proteome</keyword>
<organism evidence="1 2">
    <name type="scientific">Limnohabitans curvus</name>
    <dbReference type="NCBI Taxonomy" id="323423"/>
    <lineage>
        <taxon>Bacteria</taxon>
        <taxon>Pseudomonadati</taxon>
        <taxon>Pseudomonadota</taxon>
        <taxon>Betaproteobacteria</taxon>
        <taxon>Burkholderiales</taxon>
        <taxon>Comamonadaceae</taxon>
        <taxon>Limnohabitans</taxon>
    </lineage>
</organism>
<dbReference type="Proteomes" id="UP000251341">
    <property type="component" value="Unassembled WGS sequence"/>
</dbReference>
<reference evidence="1 2" key="1">
    <citation type="submission" date="2017-04" db="EMBL/GenBank/DDBJ databases">
        <title>Unexpected and diverse lifestyles within the genus Limnohabitans.</title>
        <authorList>
            <person name="Kasalicky V."/>
            <person name="Mehrshad M."/>
            <person name="Andrei S.-A."/>
            <person name="Salcher M."/>
            <person name="Kratochvilova H."/>
            <person name="Simek K."/>
            <person name="Ghai R."/>
        </authorList>
    </citation>
    <scope>NUCLEOTIDE SEQUENCE [LARGE SCALE GENOMIC DNA]</scope>
    <source>
        <strain evidence="1 2">MWH-C5</strain>
    </source>
</reference>
<gene>
    <name evidence="1" type="ORF">B9Z44_14530</name>
</gene>
<dbReference type="EMBL" id="NESP01000002">
    <property type="protein sequence ID" value="PUE56459.1"/>
    <property type="molecule type" value="Genomic_DNA"/>
</dbReference>
<sequence length="97" mass="10979">MSSHWAWAERVTAEHDRDKPFAPENGQPLRFAIGDHVIFTNDNGVEFEMQVTGFFQKPEAPCGLYARGSRYLVNSSSPWFPVKESSLRPNTAKQTAH</sequence>
<dbReference type="AlphaFoldDB" id="A0A315EH01"/>
<protein>
    <submittedName>
        <fullName evidence="1">Uncharacterized protein</fullName>
    </submittedName>
</protein>
<evidence type="ECO:0000313" key="2">
    <source>
        <dbReference type="Proteomes" id="UP000251341"/>
    </source>
</evidence>
<comment type="caution">
    <text evidence="1">The sequence shown here is derived from an EMBL/GenBank/DDBJ whole genome shotgun (WGS) entry which is preliminary data.</text>
</comment>
<dbReference type="RefSeq" id="WP_108402987.1">
    <property type="nucleotide sequence ID" value="NZ_NESP01000002.1"/>
</dbReference>